<proteinExistence type="predicted"/>
<keyword evidence="2" id="KW-1185">Reference proteome</keyword>
<sequence length="154" mass="16866">MDPELNFPIGLSEGLAPTCNASVINTENGNIGLTSAHCLTIEEPQGYINVEELAIPYTHLEDPDVNDYALVKFALIDPNGGNARLQDYTGDLGWRFDIGNNTLTNVFNYLITHFQGGVSGAPMIFQYNRTEYLGYVYAVHAGYNNLTSDSVALI</sequence>
<reference evidence="1 2" key="1">
    <citation type="submission" date="2021-06" db="EMBL/GenBank/DDBJ databases">
        <authorList>
            <person name="Kallberg Y."/>
            <person name="Tangrot J."/>
            <person name="Rosling A."/>
        </authorList>
    </citation>
    <scope>NUCLEOTIDE SEQUENCE [LARGE SCALE GENOMIC DNA]</scope>
    <source>
        <strain evidence="1 2">120-4 pot B 10/14</strain>
    </source>
</reference>
<gene>
    <name evidence="1" type="ORF">GMARGA_LOCUS35211</name>
</gene>
<protein>
    <submittedName>
        <fullName evidence="1">28997_t:CDS:1</fullName>
    </submittedName>
</protein>
<comment type="caution">
    <text evidence="1">The sequence shown here is derived from an EMBL/GenBank/DDBJ whole genome shotgun (WGS) entry which is preliminary data.</text>
</comment>
<feature type="non-terminal residue" evidence="1">
    <location>
        <position position="154"/>
    </location>
</feature>
<accession>A0ABN7WUV7</accession>
<name>A0ABN7WUV7_GIGMA</name>
<dbReference type="Proteomes" id="UP000789901">
    <property type="component" value="Unassembled WGS sequence"/>
</dbReference>
<dbReference type="EMBL" id="CAJVQB010064505">
    <property type="protein sequence ID" value="CAG8841033.1"/>
    <property type="molecule type" value="Genomic_DNA"/>
</dbReference>
<dbReference type="InterPro" id="IPR009003">
    <property type="entry name" value="Peptidase_S1_PA"/>
</dbReference>
<evidence type="ECO:0000313" key="1">
    <source>
        <dbReference type="EMBL" id="CAG8841033.1"/>
    </source>
</evidence>
<dbReference type="SUPFAM" id="SSF50494">
    <property type="entry name" value="Trypsin-like serine proteases"/>
    <property type="match status" value="1"/>
</dbReference>
<evidence type="ECO:0000313" key="2">
    <source>
        <dbReference type="Proteomes" id="UP000789901"/>
    </source>
</evidence>
<organism evidence="1 2">
    <name type="scientific">Gigaspora margarita</name>
    <dbReference type="NCBI Taxonomy" id="4874"/>
    <lineage>
        <taxon>Eukaryota</taxon>
        <taxon>Fungi</taxon>
        <taxon>Fungi incertae sedis</taxon>
        <taxon>Mucoromycota</taxon>
        <taxon>Glomeromycotina</taxon>
        <taxon>Glomeromycetes</taxon>
        <taxon>Diversisporales</taxon>
        <taxon>Gigasporaceae</taxon>
        <taxon>Gigaspora</taxon>
    </lineage>
</organism>